<protein>
    <submittedName>
        <fullName evidence="2">EDD domain protein</fullName>
    </submittedName>
</protein>
<proteinExistence type="predicted"/>
<dbReference type="InterPro" id="IPR050270">
    <property type="entry name" value="DegV_domain_contain"/>
</dbReference>
<dbReference type="Pfam" id="PF02645">
    <property type="entry name" value="DegV"/>
    <property type="match status" value="1"/>
</dbReference>
<evidence type="ECO:0000313" key="3">
    <source>
        <dbReference type="Proteomes" id="UP000251577"/>
    </source>
</evidence>
<dbReference type="PANTHER" id="PTHR33434:SF2">
    <property type="entry name" value="FATTY ACID-BINDING PROTEIN TM_1468"/>
    <property type="match status" value="1"/>
</dbReference>
<dbReference type="RefSeq" id="WP_113629949.1">
    <property type="nucleotide sequence ID" value="NZ_QHCV01000004.1"/>
</dbReference>
<dbReference type="Gene3D" id="3.40.50.10170">
    <property type="match status" value="1"/>
</dbReference>
<dbReference type="AlphaFoldDB" id="A0A364V8N7"/>
<dbReference type="Gene3D" id="3.30.1180.10">
    <property type="match status" value="1"/>
</dbReference>
<dbReference type="SUPFAM" id="SSF82549">
    <property type="entry name" value="DAK1/DegV-like"/>
    <property type="match status" value="1"/>
</dbReference>
<sequence length="303" mass="31348">MTVHVVTDSSSCLPAEAAQRAGVTVLPLHTSGEDEERSTAGLGSLELAAAYARLLEQGGDEGVVAIHVSKELSATWSNAVTAAGVFDRTVKVLDTQSAGMVLGFAAVRAGEVAQAGGDLEEVEAAARAVIHSGNTWLYVHKLEALRRGGRLSTGQRLLSTALAIKPILHLSEGRLDLAAKTRTRAKAFDKLVDMVRTVVVGEAEHAASVGESPRVVLVAIHDSEAVEAADALRDRMVDMIAAVREEAAGGGARRDGGGKKDEGAGLSSELPRVEFMRVELSAAVAVHTGPGAVAVSTALVPAE</sequence>
<dbReference type="PANTHER" id="PTHR33434">
    <property type="entry name" value="DEGV DOMAIN-CONTAINING PROTEIN DR_1986-RELATED"/>
    <property type="match status" value="1"/>
</dbReference>
<name>A0A364V8N7_9CORY</name>
<evidence type="ECO:0000256" key="1">
    <source>
        <dbReference type="ARBA" id="ARBA00023121"/>
    </source>
</evidence>
<reference evidence="2 3" key="1">
    <citation type="journal article" date="2018" name="Syst. Appl. Microbiol.">
        <title>Corynebacterium heidelbergense sp. nov., isolated from the preen glands of Egyptian geese (Alopochen aegyptiacus).</title>
        <authorList>
            <person name="Braun M.S."/>
            <person name="Wang E."/>
            <person name="Zimmermann S."/>
            <person name="Wink M."/>
        </authorList>
    </citation>
    <scope>NUCLEOTIDE SEQUENCE [LARGE SCALE GENOMIC DNA]</scope>
    <source>
        <strain evidence="2 3">647</strain>
    </source>
</reference>
<dbReference type="PROSITE" id="PS51482">
    <property type="entry name" value="DEGV"/>
    <property type="match status" value="1"/>
</dbReference>
<dbReference type="NCBIfam" id="TIGR00762">
    <property type="entry name" value="DegV"/>
    <property type="match status" value="1"/>
</dbReference>
<evidence type="ECO:0000313" key="2">
    <source>
        <dbReference type="EMBL" id="RAV33005.1"/>
    </source>
</evidence>
<dbReference type="Proteomes" id="UP000251577">
    <property type="component" value="Unassembled WGS sequence"/>
</dbReference>
<organism evidence="2 3">
    <name type="scientific">Corynebacterium heidelbergense</name>
    <dbReference type="NCBI Taxonomy" id="2055947"/>
    <lineage>
        <taxon>Bacteria</taxon>
        <taxon>Bacillati</taxon>
        <taxon>Actinomycetota</taxon>
        <taxon>Actinomycetes</taxon>
        <taxon>Mycobacteriales</taxon>
        <taxon>Corynebacteriaceae</taxon>
        <taxon>Corynebacterium</taxon>
    </lineage>
</organism>
<comment type="caution">
    <text evidence="2">The sequence shown here is derived from an EMBL/GenBank/DDBJ whole genome shotgun (WGS) entry which is preliminary data.</text>
</comment>
<dbReference type="EMBL" id="QHCV01000004">
    <property type="protein sequence ID" value="RAV33005.1"/>
    <property type="molecule type" value="Genomic_DNA"/>
</dbReference>
<dbReference type="InterPro" id="IPR003797">
    <property type="entry name" value="DegV"/>
</dbReference>
<gene>
    <name evidence="2" type="ORF">DLJ54_00590</name>
</gene>
<keyword evidence="3" id="KW-1185">Reference proteome</keyword>
<accession>A0A364V8N7</accession>
<keyword evidence="1" id="KW-0446">Lipid-binding</keyword>
<dbReference type="InterPro" id="IPR043168">
    <property type="entry name" value="DegV_C"/>
</dbReference>
<dbReference type="GO" id="GO:0008289">
    <property type="term" value="F:lipid binding"/>
    <property type="evidence" value="ECO:0007669"/>
    <property type="project" value="UniProtKB-KW"/>
</dbReference>